<dbReference type="EMBL" id="LS483470">
    <property type="protein sequence ID" value="SQI36343.1"/>
    <property type="molecule type" value="Genomic_DNA"/>
</dbReference>
<proteinExistence type="predicted"/>
<dbReference type="KEGG" id="lri:NCTC12151_00712"/>
<dbReference type="PRINTS" id="PR00101">
    <property type="entry name" value="ATCASE"/>
</dbReference>
<dbReference type="PANTHER" id="PTHR45753:SF6">
    <property type="entry name" value="ASPARTATE CARBAMOYLTRANSFERASE"/>
    <property type="match status" value="1"/>
</dbReference>
<sequence>MEDAIADADVVNVLRIQLERQKKGLFPTPREYARIFGINEERLKLAKKNVLVMHPGPMNRGLEISPDVAYGRFSAIEEQVNNGVAVRMAVLSLTLADEECA</sequence>
<protein>
    <submittedName>
        <fullName evidence="3">Aspartate carbamoyltransferase</fullName>
        <ecNumber evidence="3">2.1.3.2</ecNumber>
    </submittedName>
</protein>
<dbReference type="InterPro" id="IPR036901">
    <property type="entry name" value="Asp/Orn_carbamoylTrfase_sf"/>
</dbReference>
<accession>A0A2X4UB04</accession>
<evidence type="ECO:0000313" key="4">
    <source>
        <dbReference type="Proteomes" id="UP000249005"/>
    </source>
</evidence>
<dbReference type="GO" id="GO:0016597">
    <property type="term" value="F:amino acid binding"/>
    <property type="evidence" value="ECO:0007669"/>
    <property type="project" value="InterPro"/>
</dbReference>
<evidence type="ECO:0000313" key="3">
    <source>
        <dbReference type="EMBL" id="SQI36343.1"/>
    </source>
</evidence>
<reference evidence="3 4" key="1">
    <citation type="submission" date="2018-06" db="EMBL/GenBank/DDBJ databases">
        <authorList>
            <consortium name="Pathogen Informatics"/>
            <person name="Doyle S."/>
        </authorList>
    </citation>
    <scope>NUCLEOTIDE SEQUENCE [LARGE SCALE GENOMIC DNA]</scope>
    <source>
        <strain evidence="3 4">NCTC12151</strain>
    </source>
</reference>
<dbReference type="Proteomes" id="UP000249005">
    <property type="component" value="Chromosome 1"/>
</dbReference>
<dbReference type="GO" id="GO:0005829">
    <property type="term" value="C:cytosol"/>
    <property type="evidence" value="ECO:0007669"/>
    <property type="project" value="TreeGrafter"/>
</dbReference>
<dbReference type="GO" id="GO:0006520">
    <property type="term" value="P:amino acid metabolic process"/>
    <property type="evidence" value="ECO:0007669"/>
    <property type="project" value="InterPro"/>
</dbReference>
<dbReference type="InterPro" id="IPR006131">
    <property type="entry name" value="Asp_carbamoyltransf_Asp/Orn-bd"/>
</dbReference>
<feature type="domain" description="Aspartate/ornithine carbamoyltransferase Asp/Orn-binding" evidence="2">
    <location>
        <begin position="2"/>
        <end position="93"/>
    </location>
</feature>
<organism evidence="3 4">
    <name type="scientific">Leminorella richardii</name>
    <dbReference type="NCBI Taxonomy" id="158841"/>
    <lineage>
        <taxon>Bacteria</taxon>
        <taxon>Pseudomonadati</taxon>
        <taxon>Pseudomonadota</taxon>
        <taxon>Gammaproteobacteria</taxon>
        <taxon>Enterobacterales</taxon>
        <taxon>Budviciaceae</taxon>
        <taxon>Leminorella</taxon>
    </lineage>
</organism>
<dbReference type="PANTHER" id="PTHR45753">
    <property type="entry name" value="ORNITHINE CARBAMOYLTRANSFERASE, MITOCHONDRIAL"/>
    <property type="match status" value="1"/>
</dbReference>
<name>A0A2X4UB04_9GAMM</name>
<evidence type="ECO:0000256" key="1">
    <source>
        <dbReference type="ARBA" id="ARBA00022679"/>
    </source>
</evidence>
<dbReference type="AlphaFoldDB" id="A0A2X4UB04"/>
<gene>
    <name evidence="3" type="primary">pyrB_2</name>
    <name evidence="3" type="ORF">NCTC12151_00712</name>
</gene>
<keyword evidence="1 3" id="KW-0808">Transferase</keyword>
<dbReference type="Gene3D" id="3.40.50.1370">
    <property type="entry name" value="Aspartate/ornithine carbamoyltransferase"/>
    <property type="match status" value="2"/>
</dbReference>
<keyword evidence="4" id="KW-1185">Reference proteome</keyword>
<dbReference type="EC" id="2.1.3.2" evidence="3"/>
<dbReference type="SUPFAM" id="SSF53671">
    <property type="entry name" value="Aspartate/ornithine carbamoyltransferase"/>
    <property type="match status" value="1"/>
</dbReference>
<evidence type="ECO:0000259" key="2">
    <source>
        <dbReference type="Pfam" id="PF00185"/>
    </source>
</evidence>
<dbReference type="Pfam" id="PF00185">
    <property type="entry name" value="OTCace"/>
    <property type="match status" value="1"/>
</dbReference>
<dbReference type="GO" id="GO:0004070">
    <property type="term" value="F:aspartate carbamoyltransferase activity"/>
    <property type="evidence" value="ECO:0007669"/>
    <property type="project" value="UniProtKB-EC"/>
</dbReference>